<dbReference type="AlphaFoldDB" id="A0A9D4E9C9"/>
<organism evidence="1 2">
    <name type="scientific">Dreissena polymorpha</name>
    <name type="common">Zebra mussel</name>
    <name type="synonym">Mytilus polymorpha</name>
    <dbReference type="NCBI Taxonomy" id="45954"/>
    <lineage>
        <taxon>Eukaryota</taxon>
        <taxon>Metazoa</taxon>
        <taxon>Spiralia</taxon>
        <taxon>Lophotrochozoa</taxon>
        <taxon>Mollusca</taxon>
        <taxon>Bivalvia</taxon>
        <taxon>Autobranchia</taxon>
        <taxon>Heteroconchia</taxon>
        <taxon>Euheterodonta</taxon>
        <taxon>Imparidentia</taxon>
        <taxon>Neoheterodontei</taxon>
        <taxon>Myida</taxon>
        <taxon>Dreissenoidea</taxon>
        <taxon>Dreissenidae</taxon>
        <taxon>Dreissena</taxon>
    </lineage>
</organism>
<name>A0A9D4E9C9_DREPO</name>
<reference evidence="1" key="1">
    <citation type="journal article" date="2019" name="bioRxiv">
        <title>The Genome of the Zebra Mussel, Dreissena polymorpha: A Resource for Invasive Species Research.</title>
        <authorList>
            <person name="McCartney M.A."/>
            <person name="Auch B."/>
            <person name="Kono T."/>
            <person name="Mallez S."/>
            <person name="Zhang Y."/>
            <person name="Obille A."/>
            <person name="Becker A."/>
            <person name="Abrahante J.E."/>
            <person name="Garbe J."/>
            <person name="Badalamenti J.P."/>
            <person name="Herman A."/>
            <person name="Mangelson H."/>
            <person name="Liachko I."/>
            <person name="Sullivan S."/>
            <person name="Sone E.D."/>
            <person name="Koren S."/>
            <person name="Silverstein K.A.T."/>
            <person name="Beckman K.B."/>
            <person name="Gohl D.M."/>
        </authorList>
    </citation>
    <scope>NUCLEOTIDE SEQUENCE</scope>
    <source>
        <strain evidence="1">Duluth1</strain>
        <tissue evidence="1">Whole animal</tissue>
    </source>
</reference>
<gene>
    <name evidence="1" type="ORF">DPMN_176981</name>
</gene>
<dbReference type="Proteomes" id="UP000828390">
    <property type="component" value="Unassembled WGS sequence"/>
</dbReference>
<sequence>MAVNLFFLQCSFSSSSSTSWSVEPVVLADSVDQEAAVRVVANTVEAATMAMV</sequence>
<reference evidence="1" key="2">
    <citation type="submission" date="2020-11" db="EMBL/GenBank/DDBJ databases">
        <authorList>
            <person name="McCartney M.A."/>
            <person name="Auch B."/>
            <person name="Kono T."/>
            <person name="Mallez S."/>
            <person name="Becker A."/>
            <person name="Gohl D.M."/>
            <person name="Silverstein K.A.T."/>
            <person name="Koren S."/>
            <person name="Bechman K.B."/>
            <person name="Herman A."/>
            <person name="Abrahante J.E."/>
            <person name="Garbe J."/>
        </authorList>
    </citation>
    <scope>NUCLEOTIDE SEQUENCE</scope>
    <source>
        <strain evidence="1">Duluth1</strain>
        <tissue evidence="1">Whole animal</tissue>
    </source>
</reference>
<evidence type="ECO:0000313" key="1">
    <source>
        <dbReference type="EMBL" id="KAH3775576.1"/>
    </source>
</evidence>
<dbReference type="EMBL" id="JAIWYP010000009">
    <property type="protein sequence ID" value="KAH3775576.1"/>
    <property type="molecule type" value="Genomic_DNA"/>
</dbReference>
<protein>
    <submittedName>
        <fullName evidence="1">Uncharacterized protein</fullName>
    </submittedName>
</protein>
<evidence type="ECO:0000313" key="2">
    <source>
        <dbReference type="Proteomes" id="UP000828390"/>
    </source>
</evidence>
<accession>A0A9D4E9C9</accession>
<keyword evidence="2" id="KW-1185">Reference proteome</keyword>
<comment type="caution">
    <text evidence="1">The sequence shown here is derived from an EMBL/GenBank/DDBJ whole genome shotgun (WGS) entry which is preliminary data.</text>
</comment>
<proteinExistence type="predicted"/>